<evidence type="ECO:0000313" key="3">
    <source>
        <dbReference type="EMBL" id="KAJ3991988.1"/>
    </source>
</evidence>
<feature type="transmembrane region" description="Helical" evidence="1">
    <location>
        <begin position="144"/>
        <end position="169"/>
    </location>
</feature>
<keyword evidence="2" id="KW-0732">Signal</keyword>
<dbReference type="Proteomes" id="UP001163828">
    <property type="component" value="Unassembled WGS sequence"/>
</dbReference>
<name>A0ABQ8PZW6_9AGAR</name>
<feature type="chain" id="PRO_5046383312" evidence="2">
    <location>
        <begin position="20"/>
        <end position="172"/>
    </location>
</feature>
<proteinExistence type="predicted"/>
<keyword evidence="1" id="KW-0472">Membrane</keyword>
<reference evidence="3" key="1">
    <citation type="submission" date="2022-08" db="EMBL/GenBank/DDBJ databases">
        <authorList>
            <consortium name="DOE Joint Genome Institute"/>
            <person name="Min B."/>
            <person name="Riley R."/>
            <person name="Sierra-Patev S."/>
            <person name="Naranjo-Ortiz M."/>
            <person name="Looney B."/>
            <person name="Konkel Z."/>
            <person name="Slot J.C."/>
            <person name="Sakamoto Y."/>
            <person name="Steenwyk J.L."/>
            <person name="Rokas A."/>
            <person name="Carro J."/>
            <person name="Camarero S."/>
            <person name="Ferreira P."/>
            <person name="Molpeceres G."/>
            <person name="Ruiz-Duenas F.J."/>
            <person name="Serrano A."/>
            <person name="Henrissat B."/>
            <person name="Drula E."/>
            <person name="Hughes K.W."/>
            <person name="Mata J.L."/>
            <person name="Ishikawa N.K."/>
            <person name="Vargas-Isla R."/>
            <person name="Ushijima S."/>
            <person name="Smith C.A."/>
            <person name="Ahrendt S."/>
            <person name="Andreopoulos W."/>
            <person name="He G."/>
            <person name="Labutti K."/>
            <person name="Lipzen A."/>
            <person name="Ng V."/>
            <person name="Sandor L."/>
            <person name="Barry K."/>
            <person name="Martinez A.T."/>
            <person name="Xiao Y."/>
            <person name="Gibbons J.G."/>
            <person name="Terashima K."/>
            <person name="Hibbett D.S."/>
            <person name="Grigoriev I.V."/>
        </authorList>
    </citation>
    <scope>NUCLEOTIDE SEQUENCE</scope>
    <source>
        <strain evidence="3">TFB10827</strain>
    </source>
</reference>
<dbReference type="EMBL" id="MU790918">
    <property type="protein sequence ID" value="KAJ3991988.1"/>
    <property type="molecule type" value="Genomic_DNA"/>
</dbReference>
<evidence type="ECO:0000256" key="1">
    <source>
        <dbReference type="SAM" id="Phobius"/>
    </source>
</evidence>
<organism evidence="3 4">
    <name type="scientific">Lentinula boryana</name>
    <dbReference type="NCBI Taxonomy" id="40481"/>
    <lineage>
        <taxon>Eukaryota</taxon>
        <taxon>Fungi</taxon>
        <taxon>Dikarya</taxon>
        <taxon>Basidiomycota</taxon>
        <taxon>Agaricomycotina</taxon>
        <taxon>Agaricomycetes</taxon>
        <taxon>Agaricomycetidae</taxon>
        <taxon>Agaricales</taxon>
        <taxon>Marasmiineae</taxon>
        <taxon>Omphalotaceae</taxon>
        <taxon>Lentinula</taxon>
    </lineage>
</organism>
<gene>
    <name evidence="3" type="ORF">F5050DRAFT_1811942</name>
</gene>
<keyword evidence="4" id="KW-1185">Reference proteome</keyword>
<keyword evidence="1" id="KW-0812">Transmembrane</keyword>
<sequence length="172" mass="17774">MLAFSCVSLLILLASQATAFNFNVSFGTQNLNATDILPTSLTGLIAPCASTSATCDNVQSELSACQNDAACLCANQLVADLRNCEQCMYETLINANAPLPDDNKAGSTPILAGYQAACAAFNITLATTQVALTLPLNWDGPFGLGLNTVGTVFTVGAAFILGMSSLLLLSNL</sequence>
<feature type="signal peptide" evidence="2">
    <location>
        <begin position="1"/>
        <end position="19"/>
    </location>
</feature>
<comment type="caution">
    <text evidence="3">The sequence shown here is derived from an EMBL/GenBank/DDBJ whole genome shotgun (WGS) entry which is preliminary data.</text>
</comment>
<evidence type="ECO:0000256" key="2">
    <source>
        <dbReference type="SAM" id="SignalP"/>
    </source>
</evidence>
<keyword evidence="1" id="KW-1133">Transmembrane helix</keyword>
<accession>A0ABQ8PZW6</accession>
<protein>
    <submittedName>
        <fullName evidence="3">Uncharacterized protein</fullName>
    </submittedName>
</protein>
<evidence type="ECO:0000313" key="4">
    <source>
        <dbReference type="Proteomes" id="UP001163828"/>
    </source>
</evidence>